<accession>A0A5J4Q4B1</accession>
<evidence type="ECO:0000256" key="3">
    <source>
        <dbReference type="ARBA" id="ARBA00022722"/>
    </source>
</evidence>
<keyword evidence="7" id="KW-0862">Zinc</keyword>
<dbReference type="GO" id="GO:0046872">
    <property type="term" value="F:metal ion binding"/>
    <property type="evidence" value="ECO:0007669"/>
    <property type="project" value="UniProtKB-KW"/>
</dbReference>
<evidence type="ECO:0000256" key="5">
    <source>
        <dbReference type="ARBA" id="ARBA00022759"/>
    </source>
</evidence>
<dbReference type="EC" id="3.1.-.-" evidence="8"/>
<keyword evidence="3" id="KW-0540">Nuclease</keyword>
<dbReference type="AlphaFoldDB" id="A0A5J4Q4B1"/>
<proteinExistence type="inferred from homology"/>
<evidence type="ECO:0000256" key="2">
    <source>
        <dbReference type="ARBA" id="ARBA00010875"/>
    </source>
</evidence>
<dbReference type="InterPro" id="IPR023091">
    <property type="entry name" value="MetalPrtase_cat_dom_sf_prd"/>
</dbReference>
<dbReference type="InterPro" id="IPR002036">
    <property type="entry name" value="YbeY"/>
</dbReference>
<dbReference type="NCBIfam" id="TIGR00043">
    <property type="entry name" value="rRNA maturation RNase YbeY"/>
    <property type="match status" value="1"/>
</dbReference>
<comment type="similarity">
    <text evidence="2">Belongs to the endoribonuclease YbeY family.</text>
</comment>
<reference evidence="8" key="1">
    <citation type="submission" date="2019-03" db="EMBL/GenBank/DDBJ databases">
        <title>Single cell metagenomics reveals metabolic interactions within the superorganism composed of flagellate Streblomastix strix and complex community of Bacteroidetes bacteria on its surface.</title>
        <authorList>
            <person name="Treitli S.C."/>
            <person name="Kolisko M."/>
            <person name="Husnik F."/>
            <person name="Keeling P."/>
            <person name="Hampl V."/>
        </authorList>
    </citation>
    <scope>NUCLEOTIDE SEQUENCE</scope>
    <source>
        <strain evidence="8">STM</strain>
    </source>
</reference>
<dbReference type="GO" id="GO:0004222">
    <property type="term" value="F:metalloendopeptidase activity"/>
    <property type="evidence" value="ECO:0007669"/>
    <property type="project" value="InterPro"/>
</dbReference>
<dbReference type="EMBL" id="SNRY01005142">
    <property type="protein sequence ID" value="KAA6315724.1"/>
    <property type="molecule type" value="Genomic_DNA"/>
</dbReference>
<name>A0A5J4Q4B1_9ZZZZ</name>
<dbReference type="GO" id="GO:0004519">
    <property type="term" value="F:endonuclease activity"/>
    <property type="evidence" value="ECO:0007669"/>
    <property type="project" value="UniProtKB-KW"/>
</dbReference>
<sequence>MEINRQYLQHDYYTDVITFDYTEGDKISGDIFISPNTVKKNAESYRTEYEEELQRVIIHGILHLCGINDKEPGEREIMEKAENQALELRKLFSLV</sequence>
<evidence type="ECO:0000313" key="8">
    <source>
        <dbReference type="EMBL" id="KAA6315724.1"/>
    </source>
</evidence>
<dbReference type="GO" id="GO:0006364">
    <property type="term" value="P:rRNA processing"/>
    <property type="evidence" value="ECO:0007669"/>
    <property type="project" value="InterPro"/>
</dbReference>
<gene>
    <name evidence="8" type="ORF">EZS27_033860</name>
</gene>
<evidence type="ECO:0000256" key="7">
    <source>
        <dbReference type="ARBA" id="ARBA00022833"/>
    </source>
</evidence>
<keyword evidence="5" id="KW-0255">Endonuclease</keyword>
<dbReference type="Gene3D" id="3.40.390.30">
    <property type="entry name" value="Metalloproteases ('zincins'), catalytic domain"/>
    <property type="match status" value="1"/>
</dbReference>
<dbReference type="PANTHER" id="PTHR46986:SF1">
    <property type="entry name" value="ENDORIBONUCLEASE YBEY, CHLOROPLASTIC"/>
    <property type="match status" value="1"/>
</dbReference>
<dbReference type="SUPFAM" id="SSF55486">
    <property type="entry name" value="Metalloproteases ('zincins'), catalytic domain"/>
    <property type="match status" value="1"/>
</dbReference>
<comment type="cofactor">
    <cofactor evidence="1">
        <name>Zn(2+)</name>
        <dbReference type="ChEBI" id="CHEBI:29105"/>
    </cofactor>
</comment>
<keyword evidence="6 8" id="KW-0378">Hydrolase</keyword>
<evidence type="ECO:0000256" key="1">
    <source>
        <dbReference type="ARBA" id="ARBA00001947"/>
    </source>
</evidence>
<keyword evidence="4" id="KW-0479">Metal-binding</keyword>
<comment type="caution">
    <text evidence="8">The sequence shown here is derived from an EMBL/GenBank/DDBJ whole genome shotgun (WGS) entry which is preliminary data.</text>
</comment>
<organism evidence="8">
    <name type="scientific">termite gut metagenome</name>
    <dbReference type="NCBI Taxonomy" id="433724"/>
    <lineage>
        <taxon>unclassified sequences</taxon>
        <taxon>metagenomes</taxon>
        <taxon>organismal metagenomes</taxon>
    </lineage>
</organism>
<dbReference type="Pfam" id="PF02130">
    <property type="entry name" value="YbeY"/>
    <property type="match status" value="1"/>
</dbReference>
<protein>
    <submittedName>
        <fullName evidence="8">Endoribonuclease YbeY</fullName>
        <ecNumber evidence="8">3.1.-.-</ecNumber>
    </submittedName>
</protein>
<evidence type="ECO:0000256" key="6">
    <source>
        <dbReference type="ARBA" id="ARBA00022801"/>
    </source>
</evidence>
<evidence type="ECO:0000256" key="4">
    <source>
        <dbReference type="ARBA" id="ARBA00022723"/>
    </source>
</evidence>
<dbReference type="PANTHER" id="PTHR46986">
    <property type="entry name" value="ENDORIBONUCLEASE YBEY, CHLOROPLASTIC"/>
    <property type="match status" value="1"/>
</dbReference>